<keyword evidence="2" id="KW-1185">Reference proteome</keyword>
<reference evidence="1 2" key="1">
    <citation type="submission" date="2019-05" db="EMBL/GenBank/DDBJ databases">
        <title>Another draft genome of Portunus trituberculatus and its Hox gene families provides insights of decapod evolution.</title>
        <authorList>
            <person name="Jeong J.-H."/>
            <person name="Song I."/>
            <person name="Kim S."/>
            <person name="Choi T."/>
            <person name="Kim D."/>
            <person name="Ryu S."/>
            <person name="Kim W."/>
        </authorList>
    </citation>
    <scope>NUCLEOTIDE SEQUENCE [LARGE SCALE GENOMIC DNA]</scope>
    <source>
        <tissue evidence="1">Muscle</tissue>
    </source>
</reference>
<accession>A0A5B7GVL6</accession>
<proteinExistence type="predicted"/>
<name>A0A5B7GVL6_PORTR</name>
<sequence>MSLGRYQELVSGEKEDDFLGLEEHFLESSPTFIAMMDLVCEKFPEAHGPVVQDSTPLLPAMQRSVTGTVSSWAHATPTIVDQARITAFALANTRVARRESYLSHLPHQFSLACKAQLCLSDVDSDLLFKSTSVEKAIGFGFAH</sequence>
<organism evidence="1 2">
    <name type="scientific">Portunus trituberculatus</name>
    <name type="common">Swimming crab</name>
    <name type="synonym">Neptunus trituberculatus</name>
    <dbReference type="NCBI Taxonomy" id="210409"/>
    <lineage>
        <taxon>Eukaryota</taxon>
        <taxon>Metazoa</taxon>
        <taxon>Ecdysozoa</taxon>
        <taxon>Arthropoda</taxon>
        <taxon>Crustacea</taxon>
        <taxon>Multicrustacea</taxon>
        <taxon>Malacostraca</taxon>
        <taxon>Eumalacostraca</taxon>
        <taxon>Eucarida</taxon>
        <taxon>Decapoda</taxon>
        <taxon>Pleocyemata</taxon>
        <taxon>Brachyura</taxon>
        <taxon>Eubrachyura</taxon>
        <taxon>Portunoidea</taxon>
        <taxon>Portunidae</taxon>
        <taxon>Portuninae</taxon>
        <taxon>Portunus</taxon>
    </lineage>
</organism>
<dbReference type="Proteomes" id="UP000324222">
    <property type="component" value="Unassembled WGS sequence"/>
</dbReference>
<gene>
    <name evidence="1" type="ORF">E2C01_055758</name>
</gene>
<dbReference type="AlphaFoldDB" id="A0A5B7GVL6"/>
<evidence type="ECO:0000313" key="2">
    <source>
        <dbReference type="Proteomes" id="UP000324222"/>
    </source>
</evidence>
<dbReference type="EMBL" id="VSRR010018781">
    <property type="protein sequence ID" value="MPC61683.1"/>
    <property type="molecule type" value="Genomic_DNA"/>
</dbReference>
<comment type="caution">
    <text evidence="1">The sequence shown here is derived from an EMBL/GenBank/DDBJ whole genome shotgun (WGS) entry which is preliminary data.</text>
</comment>
<evidence type="ECO:0000313" key="1">
    <source>
        <dbReference type="EMBL" id="MPC61683.1"/>
    </source>
</evidence>
<protein>
    <submittedName>
        <fullName evidence="1">Uncharacterized protein</fullName>
    </submittedName>
</protein>